<sequence length="677" mass="78714">MDTTIWVHVDQDHQDTTSTDDDAMSIIQEESRFDTEQCGKIAQLELIDPPLFGGSYTWRGGKNYRNASRIDKFLYSFPWDEMFTRIKQSSLPSLGSDHNPILLTCGDDNFKKSYFKFAKWWLNVEGFKEKVQEWWCSFIISGTPDYILATKLSMLKAKLKEWSKEHKVNRKARKSHILDQIGSLETLQESRPLNDDEQLVKVHLAMEYEEVARNEEIFWRQKSRVQWIKCGDKNTKFFHRTAHKRLNTIDSLLINGELSSDPVAIKGSIVDFYQDLYKESENWRPYLNLYEVQGISTEERNNLERAFEEEEVLAGIKMCAAEKAPRPDGYTMAFFQAFWETIKEELMQTFHRFHSHHKFEKSFNATFVALIPKKVGANDLRDFRPISLIYGVYKIIAKVLAERLKKVISRVVNNHQMAFIKGRQIMDASLIASECIDTTIRGDVQIGFGRRWIKWIEFCIKTRGLRQGDPLSPFLFIIAMEGLGSLMRRAATNNWIKGFSIKNRNNEIMEVTHLLFADDTVVFCEAEQEQICYLRVIRVIFEACSGLKINWRKINIFPVKEVQQIQSLAHILRCRIKELPTIYLGMPLGANHKAVNLWDGIIEKTEKRLALWKSQYLSLGGRVVLINSVLDSLPTYVMSLFPIPGEVVKILDKLRRDFLWQGSKIEKSFNLVKWSAV</sequence>
<dbReference type="InterPro" id="IPR043502">
    <property type="entry name" value="DNA/RNA_pol_sf"/>
</dbReference>
<feature type="domain" description="Reverse transcriptase" evidence="1">
    <location>
        <begin position="352"/>
        <end position="588"/>
    </location>
</feature>
<gene>
    <name evidence="2" type="ORF">MTR67_014122</name>
</gene>
<dbReference type="SUPFAM" id="SSF56219">
    <property type="entry name" value="DNase I-like"/>
    <property type="match status" value="1"/>
</dbReference>
<dbReference type="AlphaFoldDB" id="A0AAF0THI5"/>
<dbReference type="PANTHER" id="PTHR46890">
    <property type="entry name" value="NON-LTR RETROLELEMENT REVERSE TRANSCRIPTASE-LIKE PROTEIN-RELATED"/>
    <property type="match status" value="1"/>
</dbReference>
<dbReference type="PROSITE" id="PS50878">
    <property type="entry name" value="RT_POL"/>
    <property type="match status" value="1"/>
</dbReference>
<dbReference type="Proteomes" id="UP001234989">
    <property type="component" value="Chromosome 3"/>
</dbReference>
<dbReference type="InterPro" id="IPR052343">
    <property type="entry name" value="Retrotransposon-Effector_Assoc"/>
</dbReference>
<dbReference type="EMBL" id="CP133614">
    <property type="protein sequence ID" value="WMV20737.1"/>
    <property type="molecule type" value="Genomic_DNA"/>
</dbReference>
<proteinExistence type="predicted"/>
<keyword evidence="3" id="KW-1185">Reference proteome</keyword>
<dbReference type="InterPro" id="IPR036691">
    <property type="entry name" value="Endo/exonu/phosph_ase_sf"/>
</dbReference>
<evidence type="ECO:0000313" key="2">
    <source>
        <dbReference type="EMBL" id="WMV20737.1"/>
    </source>
</evidence>
<protein>
    <recommendedName>
        <fullName evidence="1">Reverse transcriptase domain-containing protein</fullName>
    </recommendedName>
</protein>
<dbReference type="InterPro" id="IPR000477">
    <property type="entry name" value="RT_dom"/>
</dbReference>
<reference evidence="2" key="1">
    <citation type="submission" date="2023-08" db="EMBL/GenBank/DDBJ databases">
        <title>A de novo genome assembly of Solanum verrucosum Schlechtendal, a Mexican diploid species geographically isolated from the other diploid A-genome species in potato relatives.</title>
        <authorList>
            <person name="Hosaka K."/>
        </authorList>
    </citation>
    <scope>NUCLEOTIDE SEQUENCE</scope>
    <source>
        <tissue evidence="2">Young leaves</tissue>
    </source>
</reference>
<evidence type="ECO:0000313" key="3">
    <source>
        <dbReference type="Proteomes" id="UP001234989"/>
    </source>
</evidence>
<accession>A0AAF0THI5</accession>
<dbReference type="SUPFAM" id="SSF56672">
    <property type="entry name" value="DNA/RNA polymerases"/>
    <property type="match status" value="1"/>
</dbReference>
<evidence type="ECO:0000259" key="1">
    <source>
        <dbReference type="PROSITE" id="PS50878"/>
    </source>
</evidence>
<dbReference type="CDD" id="cd01650">
    <property type="entry name" value="RT_nLTR_like"/>
    <property type="match status" value="1"/>
</dbReference>
<name>A0AAF0THI5_SOLVR</name>
<dbReference type="Pfam" id="PF00078">
    <property type="entry name" value="RVT_1"/>
    <property type="match status" value="1"/>
</dbReference>
<organism evidence="2 3">
    <name type="scientific">Solanum verrucosum</name>
    <dbReference type="NCBI Taxonomy" id="315347"/>
    <lineage>
        <taxon>Eukaryota</taxon>
        <taxon>Viridiplantae</taxon>
        <taxon>Streptophyta</taxon>
        <taxon>Embryophyta</taxon>
        <taxon>Tracheophyta</taxon>
        <taxon>Spermatophyta</taxon>
        <taxon>Magnoliopsida</taxon>
        <taxon>eudicotyledons</taxon>
        <taxon>Gunneridae</taxon>
        <taxon>Pentapetalae</taxon>
        <taxon>asterids</taxon>
        <taxon>lamiids</taxon>
        <taxon>Solanales</taxon>
        <taxon>Solanaceae</taxon>
        <taxon>Solanoideae</taxon>
        <taxon>Solaneae</taxon>
        <taxon>Solanum</taxon>
    </lineage>
</organism>
<dbReference type="PANTHER" id="PTHR46890:SF50">
    <property type="entry name" value="RNA-DIRECTED DNA POLYMERASE, EUKARYOTA, REVERSE TRANSCRIPTASE ZINC-BINDING DOMAIN PROTEIN-RELATED"/>
    <property type="match status" value="1"/>
</dbReference>